<evidence type="ECO:0000256" key="1">
    <source>
        <dbReference type="ARBA" id="ARBA00004752"/>
    </source>
</evidence>
<dbReference type="OrthoDB" id="9787225at2"/>
<evidence type="ECO:0000259" key="11">
    <source>
        <dbReference type="PROSITE" id="PS52029"/>
    </source>
</evidence>
<evidence type="ECO:0000256" key="5">
    <source>
        <dbReference type="ARBA" id="ARBA00022801"/>
    </source>
</evidence>
<evidence type="ECO:0000256" key="4">
    <source>
        <dbReference type="ARBA" id="ARBA00022679"/>
    </source>
</evidence>
<organism evidence="12 13">
    <name type="scientific">Chroogloeocystis siderophila 5.2 s.c.1</name>
    <dbReference type="NCBI Taxonomy" id="247279"/>
    <lineage>
        <taxon>Bacteria</taxon>
        <taxon>Bacillati</taxon>
        <taxon>Cyanobacteriota</taxon>
        <taxon>Cyanophyceae</taxon>
        <taxon>Oscillatoriophycideae</taxon>
        <taxon>Chroococcales</taxon>
        <taxon>Chroococcaceae</taxon>
        <taxon>Chroogloeocystis</taxon>
    </lineage>
</organism>
<keyword evidence="4" id="KW-0808">Transferase</keyword>
<dbReference type="EMBL" id="MRCC01000013">
    <property type="protein sequence ID" value="OKH24279.1"/>
    <property type="molecule type" value="Genomic_DNA"/>
</dbReference>
<evidence type="ECO:0000256" key="9">
    <source>
        <dbReference type="PROSITE-ProRule" id="PRU01373"/>
    </source>
</evidence>
<evidence type="ECO:0000256" key="8">
    <source>
        <dbReference type="ARBA" id="ARBA00023316"/>
    </source>
</evidence>
<evidence type="ECO:0000256" key="7">
    <source>
        <dbReference type="ARBA" id="ARBA00022984"/>
    </source>
</evidence>
<evidence type="ECO:0000256" key="6">
    <source>
        <dbReference type="ARBA" id="ARBA00022960"/>
    </source>
</evidence>
<keyword evidence="3" id="KW-0328">Glycosyltransferase</keyword>
<comment type="similarity">
    <text evidence="2">Belongs to the YkuD family.</text>
</comment>
<dbReference type="GO" id="GO:0071972">
    <property type="term" value="F:peptidoglycan L,D-transpeptidase activity"/>
    <property type="evidence" value="ECO:0007669"/>
    <property type="project" value="TreeGrafter"/>
</dbReference>
<keyword evidence="8 9" id="KW-0961">Cell wall biogenesis/degradation</keyword>
<comment type="pathway">
    <text evidence="1 9">Cell wall biogenesis; peptidoglycan biosynthesis.</text>
</comment>
<dbReference type="GO" id="GO:0008360">
    <property type="term" value="P:regulation of cell shape"/>
    <property type="evidence" value="ECO:0007669"/>
    <property type="project" value="UniProtKB-UniRule"/>
</dbReference>
<dbReference type="SUPFAM" id="SSF141523">
    <property type="entry name" value="L,D-transpeptidase catalytic domain-like"/>
    <property type="match status" value="1"/>
</dbReference>
<feature type="compositionally biased region" description="Polar residues" evidence="10">
    <location>
        <begin position="27"/>
        <end position="39"/>
    </location>
</feature>
<feature type="region of interest" description="Disordered" evidence="10">
    <location>
        <begin position="27"/>
        <end position="54"/>
    </location>
</feature>
<dbReference type="Proteomes" id="UP000185984">
    <property type="component" value="Unassembled WGS sequence"/>
</dbReference>
<evidence type="ECO:0000313" key="13">
    <source>
        <dbReference type="Proteomes" id="UP000185984"/>
    </source>
</evidence>
<dbReference type="InterPro" id="IPR038063">
    <property type="entry name" value="Transpep_catalytic_dom"/>
</dbReference>
<keyword evidence="13" id="KW-1185">Reference proteome</keyword>
<feature type="active site" description="Nucleophile" evidence="9">
    <location>
        <position position="158"/>
    </location>
</feature>
<dbReference type="InterPro" id="IPR050979">
    <property type="entry name" value="LD-transpeptidase"/>
</dbReference>
<dbReference type="PROSITE" id="PS52029">
    <property type="entry name" value="LD_TPASE"/>
    <property type="match status" value="1"/>
</dbReference>
<dbReference type="GO" id="GO:0071555">
    <property type="term" value="P:cell wall organization"/>
    <property type="evidence" value="ECO:0007669"/>
    <property type="project" value="UniProtKB-UniRule"/>
</dbReference>
<evidence type="ECO:0000313" key="12">
    <source>
        <dbReference type="EMBL" id="OKH24279.1"/>
    </source>
</evidence>
<sequence length="183" mass="20019">MIKQLFAVAGVVVAINVATHQIAHQQNLSESQPTVTQAAIPQPPTNQPVNRVTPPLRLKIQLNSRKVTLYQGETPIKSYPIAVGRPGWETPTGNFRVGQMLKNPTWISPLTDERIPGGHPENPLGSYWIGFWSDGRNSIGFHGTPNSESVGTAASHGCIRMYNEDVEELFSQVKLGTLVTVVE</sequence>
<dbReference type="GO" id="GO:0016757">
    <property type="term" value="F:glycosyltransferase activity"/>
    <property type="evidence" value="ECO:0007669"/>
    <property type="project" value="UniProtKB-KW"/>
</dbReference>
<dbReference type="CDD" id="cd16913">
    <property type="entry name" value="YkuD_like"/>
    <property type="match status" value="1"/>
</dbReference>
<dbReference type="RefSeq" id="WP_073550508.1">
    <property type="nucleotide sequence ID" value="NZ_CAWMVK010000005.1"/>
</dbReference>
<proteinExistence type="inferred from homology"/>
<protein>
    <recommendedName>
        <fullName evidence="11">L,D-TPase catalytic domain-containing protein</fullName>
    </recommendedName>
</protein>
<dbReference type="GO" id="GO:0005576">
    <property type="term" value="C:extracellular region"/>
    <property type="evidence" value="ECO:0007669"/>
    <property type="project" value="TreeGrafter"/>
</dbReference>
<reference evidence="12 13" key="1">
    <citation type="submission" date="2016-11" db="EMBL/GenBank/DDBJ databases">
        <title>Draft Genome Sequences of Nine Cyanobacterial Strains from Diverse Habitats.</title>
        <authorList>
            <person name="Zhu T."/>
            <person name="Hou S."/>
            <person name="Lu X."/>
            <person name="Hess W.R."/>
        </authorList>
    </citation>
    <scope>NUCLEOTIDE SEQUENCE [LARGE SCALE GENOMIC DNA]</scope>
    <source>
        <strain evidence="12 13">5.2 s.c.1</strain>
    </source>
</reference>
<keyword evidence="5" id="KW-0378">Hydrolase</keyword>
<dbReference type="AlphaFoldDB" id="A0A1U7HL35"/>
<evidence type="ECO:0000256" key="2">
    <source>
        <dbReference type="ARBA" id="ARBA00005992"/>
    </source>
</evidence>
<gene>
    <name evidence="12" type="ORF">NIES1031_15935</name>
</gene>
<dbReference type="InterPro" id="IPR005490">
    <property type="entry name" value="LD_TPept_cat_dom"/>
</dbReference>
<name>A0A1U7HL35_9CHRO</name>
<feature type="domain" description="L,D-TPase catalytic" evidence="11">
    <location>
        <begin position="56"/>
        <end position="182"/>
    </location>
</feature>
<dbReference type="GO" id="GO:0018104">
    <property type="term" value="P:peptidoglycan-protein cross-linking"/>
    <property type="evidence" value="ECO:0007669"/>
    <property type="project" value="TreeGrafter"/>
</dbReference>
<dbReference type="PANTHER" id="PTHR30582:SF24">
    <property type="entry name" value="L,D-TRANSPEPTIDASE ERFK_SRFK-RELATED"/>
    <property type="match status" value="1"/>
</dbReference>
<evidence type="ECO:0000256" key="10">
    <source>
        <dbReference type="SAM" id="MobiDB-lite"/>
    </source>
</evidence>
<dbReference type="UniPathway" id="UPA00219"/>
<evidence type="ECO:0000256" key="3">
    <source>
        <dbReference type="ARBA" id="ARBA00022676"/>
    </source>
</evidence>
<accession>A0A1U7HL35</accession>
<keyword evidence="6 9" id="KW-0133">Cell shape</keyword>
<feature type="active site" description="Proton donor/acceptor" evidence="9">
    <location>
        <position position="142"/>
    </location>
</feature>
<dbReference type="Pfam" id="PF03734">
    <property type="entry name" value="YkuD"/>
    <property type="match status" value="1"/>
</dbReference>
<keyword evidence="7 9" id="KW-0573">Peptidoglycan synthesis</keyword>
<dbReference type="PANTHER" id="PTHR30582">
    <property type="entry name" value="L,D-TRANSPEPTIDASE"/>
    <property type="match status" value="1"/>
</dbReference>
<dbReference type="Gene3D" id="2.40.440.10">
    <property type="entry name" value="L,D-transpeptidase catalytic domain-like"/>
    <property type="match status" value="1"/>
</dbReference>
<comment type="caution">
    <text evidence="12">The sequence shown here is derived from an EMBL/GenBank/DDBJ whole genome shotgun (WGS) entry which is preliminary data.</text>
</comment>